<dbReference type="EMBL" id="CAJVAS010000003">
    <property type="protein sequence ID" value="CAG7608112.1"/>
    <property type="molecule type" value="Genomic_DNA"/>
</dbReference>
<feature type="domain" description="YvbH-like oligomerisation" evidence="2">
    <location>
        <begin position="144"/>
        <end position="203"/>
    </location>
</feature>
<name>A0A916JXB6_9BACL</name>
<evidence type="ECO:0000313" key="3">
    <source>
        <dbReference type="EMBL" id="CAG7608112.1"/>
    </source>
</evidence>
<dbReference type="InterPro" id="IPR012544">
    <property type="entry name" value="PHb"/>
</dbReference>
<dbReference type="PANTHER" id="PTHR35796:SF2">
    <property type="entry name" value="YVBH-LIKE OLIGOMERISATION REGION"/>
    <property type="match status" value="1"/>
</dbReference>
<dbReference type="Pfam" id="PF11724">
    <property type="entry name" value="YvbH_ext"/>
    <property type="match status" value="1"/>
</dbReference>
<organism evidence="3 4">
    <name type="scientific">Paenibacillus solanacearum</name>
    <dbReference type="NCBI Taxonomy" id="2048548"/>
    <lineage>
        <taxon>Bacteria</taxon>
        <taxon>Bacillati</taxon>
        <taxon>Bacillota</taxon>
        <taxon>Bacilli</taxon>
        <taxon>Bacillales</taxon>
        <taxon>Paenibacillaceae</taxon>
        <taxon>Paenibacillus</taxon>
    </lineage>
</organism>
<evidence type="ECO:0000259" key="2">
    <source>
        <dbReference type="Pfam" id="PF11724"/>
    </source>
</evidence>
<dbReference type="InterPro" id="IPR021722">
    <property type="entry name" value="YvbH_oligomer_dom"/>
</dbReference>
<gene>
    <name evidence="3" type="ORF">PAESOLCIP111_01027</name>
</gene>
<dbReference type="Pfam" id="PF08000">
    <property type="entry name" value="bPH_1"/>
    <property type="match status" value="1"/>
</dbReference>
<dbReference type="AlphaFoldDB" id="A0A916JXB6"/>
<evidence type="ECO:0000259" key="1">
    <source>
        <dbReference type="Pfam" id="PF08000"/>
    </source>
</evidence>
<sequence length="204" mass="23259">MFKKLAADALGLSDIGKVIDRKDFDKVDADDYVMHEDGEKIYFIIKSKKDEYCFTNLALIHLDGESAISSKRVLKRYSYAAHKISKVYLETAGTVDLDAEIKFHIGEASFSIDVDKRQIEQIKDLYKALIKISEIVSTNDRLLEYAMESVQIAKESVGRFSIQNASPAEQFSAINEAAYNWMKSKHTEHKIKDFGSVFETYINH</sequence>
<protein>
    <recommendedName>
        <fullName evidence="5">YvbH-like oligomerisation region</fullName>
    </recommendedName>
</protein>
<dbReference type="PANTHER" id="PTHR35796">
    <property type="entry name" value="HYPOTHETICAL CYTOSOLIC PROTEIN"/>
    <property type="match status" value="1"/>
</dbReference>
<evidence type="ECO:0008006" key="5">
    <source>
        <dbReference type="Google" id="ProtNLM"/>
    </source>
</evidence>
<accession>A0A916JXB6</accession>
<comment type="caution">
    <text evidence="3">The sequence shown here is derived from an EMBL/GenBank/DDBJ whole genome shotgun (WGS) entry which is preliminary data.</text>
</comment>
<evidence type="ECO:0000313" key="4">
    <source>
        <dbReference type="Proteomes" id="UP000693672"/>
    </source>
</evidence>
<dbReference type="CDD" id="cd13225">
    <property type="entry name" value="PH-like_bacteria"/>
    <property type="match status" value="1"/>
</dbReference>
<dbReference type="Proteomes" id="UP000693672">
    <property type="component" value="Unassembled WGS sequence"/>
</dbReference>
<proteinExistence type="predicted"/>
<keyword evidence="4" id="KW-1185">Reference proteome</keyword>
<dbReference type="RefSeq" id="WP_218090851.1">
    <property type="nucleotide sequence ID" value="NZ_CAJVAS010000003.1"/>
</dbReference>
<feature type="domain" description="Bacterial Pleckstrin homology" evidence="1">
    <location>
        <begin position="10"/>
        <end position="132"/>
    </location>
</feature>
<reference evidence="3" key="1">
    <citation type="submission" date="2021-06" db="EMBL/GenBank/DDBJ databases">
        <authorList>
            <person name="Criscuolo A."/>
        </authorList>
    </citation>
    <scope>NUCLEOTIDE SEQUENCE</scope>
    <source>
        <strain evidence="3">CIP111600</strain>
    </source>
</reference>